<sequence>MSFISRGERAQRYASWHSAYTRNVISRSRGVGPQIAQDDAFCSAPTPFLSRLKSPSSASFFVSAFSSASLSLVTPIFI</sequence>
<dbReference type="AlphaFoldDB" id="A0ABD2W5F6"/>
<name>A0ABD2W5F6_9HYME</name>
<accession>A0ABD2W5F6</accession>
<dbReference type="Proteomes" id="UP001627154">
    <property type="component" value="Unassembled WGS sequence"/>
</dbReference>
<reference evidence="1 2" key="1">
    <citation type="journal article" date="2024" name="bioRxiv">
        <title>A reference genome for Trichogramma kaykai: A tiny desert-dwelling parasitoid wasp with competing sex-ratio distorters.</title>
        <authorList>
            <person name="Culotta J."/>
            <person name="Lindsey A.R."/>
        </authorList>
    </citation>
    <scope>NUCLEOTIDE SEQUENCE [LARGE SCALE GENOMIC DNA]</scope>
    <source>
        <strain evidence="1 2">KSX58</strain>
    </source>
</reference>
<evidence type="ECO:0000313" key="2">
    <source>
        <dbReference type="Proteomes" id="UP001627154"/>
    </source>
</evidence>
<protein>
    <submittedName>
        <fullName evidence="1">Uncharacterized protein</fullName>
    </submittedName>
</protein>
<keyword evidence="2" id="KW-1185">Reference proteome</keyword>
<dbReference type="EMBL" id="JBJJXI010000136">
    <property type="protein sequence ID" value="KAL3388098.1"/>
    <property type="molecule type" value="Genomic_DNA"/>
</dbReference>
<comment type="caution">
    <text evidence="1">The sequence shown here is derived from an EMBL/GenBank/DDBJ whole genome shotgun (WGS) entry which is preliminary data.</text>
</comment>
<organism evidence="1 2">
    <name type="scientific">Trichogramma kaykai</name>
    <dbReference type="NCBI Taxonomy" id="54128"/>
    <lineage>
        <taxon>Eukaryota</taxon>
        <taxon>Metazoa</taxon>
        <taxon>Ecdysozoa</taxon>
        <taxon>Arthropoda</taxon>
        <taxon>Hexapoda</taxon>
        <taxon>Insecta</taxon>
        <taxon>Pterygota</taxon>
        <taxon>Neoptera</taxon>
        <taxon>Endopterygota</taxon>
        <taxon>Hymenoptera</taxon>
        <taxon>Apocrita</taxon>
        <taxon>Proctotrupomorpha</taxon>
        <taxon>Chalcidoidea</taxon>
        <taxon>Trichogrammatidae</taxon>
        <taxon>Trichogramma</taxon>
    </lineage>
</organism>
<evidence type="ECO:0000313" key="1">
    <source>
        <dbReference type="EMBL" id="KAL3388098.1"/>
    </source>
</evidence>
<proteinExistence type="predicted"/>
<gene>
    <name evidence="1" type="ORF">TKK_017156</name>
</gene>